<dbReference type="AlphaFoldDB" id="A0A507B1X0"/>
<evidence type="ECO:0000313" key="5">
    <source>
        <dbReference type="Proteomes" id="UP000319257"/>
    </source>
</evidence>
<sequence>MRLASRSMWTLTGACVCLGAVTRAAGVLDIGLVFPRTNGAYSLMDDFPIVFALQNSKLAEHLKPSIWYRILNVTGDIEALVDSTHEFNGTSASQNDPYFLWSHIKVQGEGKLPLAAALVVIKEGGEKADLVATTNKGNSEACPNEGVGIDVTDKTLEAQRAASSAREACAVLGTSSPTSTSNPCKAKIDKATVESMEAADLEKKCRGLNPPSECPKGGFASPRLATTGRYAHVLDSGEGCNDNPMSKDVHNNAANAIPVCRNSRLYYPVVSEDDTRLSKCESSGGPGTWQITCPDSEFSAAKDIGSLRDGDLGRLIKEDIVKGALVSLADNDRTNEYINITKLSDEKSTREKTVGHDAAVVSLGSDEQKAISQAGTRRELCSKRG</sequence>
<proteinExistence type="predicted"/>
<dbReference type="Proteomes" id="UP000319257">
    <property type="component" value="Unassembled WGS sequence"/>
</dbReference>
<dbReference type="STRING" id="1093900.A0A507B1X0"/>
<dbReference type="RefSeq" id="XP_030995584.1">
    <property type="nucleotide sequence ID" value="XM_031140381.1"/>
</dbReference>
<evidence type="ECO:0000313" key="4">
    <source>
        <dbReference type="EMBL" id="TPX13873.1"/>
    </source>
</evidence>
<comment type="caution">
    <text evidence="4">The sequence shown here is derived from an EMBL/GenBank/DDBJ whole genome shotgun (WGS) entry which is preliminary data.</text>
</comment>
<accession>A0A507B1X0</accession>
<evidence type="ECO:0000256" key="2">
    <source>
        <dbReference type="SAM" id="SignalP"/>
    </source>
</evidence>
<dbReference type="EMBL" id="SKBQ01000031">
    <property type="protein sequence ID" value="TPX13873.1"/>
    <property type="molecule type" value="Genomic_DNA"/>
</dbReference>
<organism evidence="4 5">
    <name type="scientific">Thyridium curvatum</name>
    <dbReference type="NCBI Taxonomy" id="1093900"/>
    <lineage>
        <taxon>Eukaryota</taxon>
        <taxon>Fungi</taxon>
        <taxon>Dikarya</taxon>
        <taxon>Ascomycota</taxon>
        <taxon>Pezizomycotina</taxon>
        <taxon>Sordariomycetes</taxon>
        <taxon>Sordariomycetidae</taxon>
        <taxon>Thyridiales</taxon>
        <taxon>Thyridiaceae</taxon>
        <taxon>Thyridium</taxon>
    </lineage>
</organism>
<feature type="region of interest" description="Disordered" evidence="1">
    <location>
        <begin position="366"/>
        <end position="385"/>
    </location>
</feature>
<dbReference type="OrthoDB" id="4490227at2759"/>
<feature type="signal peptide" evidence="2">
    <location>
        <begin position="1"/>
        <end position="19"/>
    </location>
</feature>
<dbReference type="InParanoid" id="A0A507B1X0"/>
<reference evidence="4 5" key="1">
    <citation type="submission" date="2019-06" db="EMBL/GenBank/DDBJ databases">
        <title>Draft genome sequence of the filamentous fungus Phialemoniopsis curvata isolated from diesel fuel.</title>
        <authorList>
            <person name="Varaljay V.A."/>
            <person name="Lyon W.J."/>
            <person name="Crouch A.L."/>
            <person name="Drake C.E."/>
            <person name="Hollomon J.M."/>
            <person name="Nadeau L.J."/>
            <person name="Nunn H.S."/>
            <person name="Stevenson B.S."/>
            <person name="Bojanowski C.L."/>
            <person name="Crookes-Goodson W.J."/>
        </authorList>
    </citation>
    <scope>NUCLEOTIDE SEQUENCE [LARGE SCALE GENOMIC DNA]</scope>
    <source>
        <strain evidence="4 5">D216</strain>
    </source>
</reference>
<dbReference type="InterPro" id="IPR055560">
    <property type="entry name" value="DUF7136"/>
</dbReference>
<evidence type="ECO:0000256" key="1">
    <source>
        <dbReference type="SAM" id="MobiDB-lite"/>
    </source>
</evidence>
<keyword evidence="5" id="KW-1185">Reference proteome</keyword>
<dbReference type="Pfam" id="PF23584">
    <property type="entry name" value="DUF7136"/>
    <property type="match status" value="2"/>
</dbReference>
<name>A0A507B1X0_9PEZI</name>
<dbReference type="GeneID" id="41973264"/>
<keyword evidence="2" id="KW-0732">Signal</keyword>
<feature type="compositionally biased region" description="Basic and acidic residues" evidence="1">
    <location>
        <begin position="376"/>
        <end position="385"/>
    </location>
</feature>
<protein>
    <recommendedName>
        <fullName evidence="3">DUF7136 domain-containing protein</fullName>
    </recommendedName>
</protein>
<evidence type="ECO:0000259" key="3">
    <source>
        <dbReference type="Pfam" id="PF23584"/>
    </source>
</evidence>
<gene>
    <name evidence="4" type="ORF">E0L32_005817</name>
</gene>
<feature type="domain" description="DUF7136" evidence="3">
    <location>
        <begin position="24"/>
        <end position="109"/>
    </location>
</feature>
<feature type="chain" id="PRO_5021231352" description="DUF7136 domain-containing protein" evidence="2">
    <location>
        <begin position="20"/>
        <end position="385"/>
    </location>
</feature>
<feature type="domain" description="DUF7136" evidence="3">
    <location>
        <begin position="121"/>
        <end position="214"/>
    </location>
</feature>